<dbReference type="InterPro" id="IPR011048">
    <property type="entry name" value="Haem_d1_sf"/>
</dbReference>
<name>A0A9W6ZP62_9STRA</name>
<dbReference type="PANTHER" id="PTHR30344">
    <property type="entry name" value="6-PHOSPHOGLUCONOLACTONASE-RELATED"/>
    <property type="match status" value="1"/>
</dbReference>
<dbReference type="OrthoDB" id="9972196at2759"/>
<evidence type="ECO:0000256" key="1">
    <source>
        <dbReference type="ARBA" id="ARBA00005564"/>
    </source>
</evidence>
<keyword evidence="2" id="KW-0732">Signal</keyword>
<dbReference type="AlphaFoldDB" id="A0A9W6ZP62"/>
<keyword evidence="4" id="KW-1185">Reference proteome</keyword>
<accession>A0A9W6ZP62</accession>
<dbReference type="InterPro" id="IPR019405">
    <property type="entry name" value="Lactonase_7-beta_prop"/>
</dbReference>
<comment type="caution">
    <text evidence="3">The sequence shown here is derived from an EMBL/GenBank/DDBJ whole genome shotgun (WGS) entry which is preliminary data.</text>
</comment>
<dbReference type="PANTHER" id="PTHR30344:SF1">
    <property type="entry name" value="6-PHOSPHOGLUCONOLACTONASE"/>
    <property type="match status" value="1"/>
</dbReference>
<feature type="signal peptide" evidence="2">
    <location>
        <begin position="1"/>
        <end position="24"/>
    </location>
</feature>
<dbReference type="EMBL" id="BRXZ01002195">
    <property type="protein sequence ID" value="GMH56631.1"/>
    <property type="molecule type" value="Genomic_DNA"/>
</dbReference>
<evidence type="ECO:0000313" key="3">
    <source>
        <dbReference type="EMBL" id="GMH56631.1"/>
    </source>
</evidence>
<proteinExistence type="inferred from homology"/>
<dbReference type="Gene3D" id="2.130.10.10">
    <property type="entry name" value="YVTN repeat-like/Quinoprotein amine dehydrogenase"/>
    <property type="match status" value="1"/>
</dbReference>
<dbReference type="Pfam" id="PF10282">
    <property type="entry name" value="Lactonase"/>
    <property type="match status" value="1"/>
</dbReference>
<dbReference type="SUPFAM" id="SSF51004">
    <property type="entry name" value="C-terminal (heme d1) domain of cytochrome cd1-nitrite reductase"/>
    <property type="match status" value="1"/>
</dbReference>
<evidence type="ECO:0000313" key="4">
    <source>
        <dbReference type="Proteomes" id="UP001165082"/>
    </source>
</evidence>
<comment type="similarity">
    <text evidence="1">Belongs to the cycloisomerase 2 family.</text>
</comment>
<dbReference type="InterPro" id="IPR050282">
    <property type="entry name" value="Cycloisomerase_2"/>
</dbReference>
<reference evidence="3" key="1">
    <citation type="submission" date="2022-07" db="EMBL/GenBank/DDBJ databases">
        <title>Genome analysis of Parmales, a sister group of diatoms, reveals the evolutionary specialization of diatoms from phago-mixotrophs to photoautotrophs.</title>
        <authorList>
            <person name="Ban H."/>
            <person name="Sato S."/>
            <person name="Yoshikawa S."/>
            <person name="Kazumasa Y."/>
            <person name="Nakamura Y."/>
            <person name="Ichinomiya M."/>
            <person name="Saitoh K."/>
            <person name="Sato N."/>
            <person name="Blanc-Mathieu R."/>
            <person name="Endo H."/>
            <person name="Kuwata A."/>
            <person name="Ogata H."/>
        </authorList>
    </citation>
    <scope>NUCLEOTIDE SEQUENCE</scope>
</reference>
<gene>
    <name evidence="3" type="ORF">TrRE_jg12893</name>
</gene>
<sequence length="211" mass="22059">MVSNAVIPFLAIAAIFSLVTPVSASRILIAQGGCDTDDPSCSQPPATSILAATLIDDTITATSSYEGLDSATWLTPYGGRGDFLAAESGSNQVHSLTLSEDDGSFKHNFNFTVGSGPVFLSLIPGGPYCASANYDSGSFSIMNLLTKGVSTYFHKGSGPDAVRQSAPHVHSVYASSLAPGSSLVYALDLGVDKVVWYVLPVSEQLRKKESD</sequence>
<protein>
    <submittedName>
        <fullName evidence="3">Uncharacterized protein</fullName>
    </submittedName>
</protein>
<dbReference type="GO" id="GO:0017057">
    <property type="term" value="F:6-phosphogluconolactonase activity"/>
    <property type="evidence" value="ECO:0007669"/>
    <property type="project" value="TreeGrafter"/>
</dbReference>
<organism evidence="3 4">
    <name type="scientific">Triparma retinervis</name>
    <dbReference type="NCBI Taxonomy" id="2557542"/>
    <lineage>
        <taxon>Eukaryota</taxon>
        <taxon>Sar</taxon>
        <taxon>Stramenopiles</taxon>
        <taxon>Ochrophyta</taxon>
        <taxon>Bolidophyceae</taxon>
        <taxon>Parmales</taxon>
        <taxon>Triparmaceae</taxon>
        <taxon>Triparma</taxon>
    </lineage>
</organism>
<dbReference type="InterPro" id="IPR015943">
    <property type="entry name" value="WD40/YVTN_repeat-like_dom_sf"/>
</dbReference>
<dbReference type="Proteomes" id="UP001165082">
    <property type="component" value="Unassembled WGS sequence"/>
</dbReference>
<evidence type="ECO:0000256" key="2">
    <source>
        <dbReference type="SAM" id="SignalP"/>
    </source>
</evidence>
<feature type="chain" id="PRO_5040721929" evidence="2">
    <location>
        <begin position="25"/>
        <end position="211"/>
    </location>
</feature>